<reference evidence="9 10" key="1">
    <citation type="submission" date="2024-05" db="EMBL/GenBank/DDBJ databases">
        <authorList>
            <person name="Jiang F."/>
        </authorList>
    </citation>
    <scope>NUCLEOTIDE SEQUENCE [LARGE SCALE GENOMIC DNA]</scope>
    <source>
        <strain evidence="9 10">LZ166</strain>
    </source>
</reference>
<keyword evidence="10" id="KW-1185">Reference proteome</keyword>
<comment type="subcellular location">
    <subcellularLocation>
        <location evidence="1 7">Cell membrane</location>
        <topology evidence="1 7">Multi-pass membrane protein</topology>
    </subcellularLocation>
</comment>
<keyword evidence="4 7" id="KW-0812">Transmembrane</keyword>
<evidence type="ECO:0000256" key="6">
    <source>
        <dbReference type="ARBA" id="ARBA00023136"/>
    </source>
</evidence>
<feature type="transmembrane region" description="Helical" evidence="7">
    <location>
        <begin position="7"/>
        <end position="26"/>
    </location>
</feature>
<protein>
    <submittedName>
        <fullName evidence="9">ABC transporter permease</fullName>
    </submittedName>
</protein>
<evidence type="ECO:0000313" key="10">
    <source>
        <dbReference type="Proteomes" id="UP001556692"/>
    </source>
</evidence>
<evidence type="ECO:0000259" key="8">
    <source>
        <dbReference type="PROSITE" id="PS50928"/>
    </source>
</evidence>
<feature type="transmembrane region" description="Helical" evidence="7">
    <location>
        <begin position="126"/>
        <end position="146"/>
    </location>
</feature>
<evidence type="ECO:0000256" key="7">
    <source>
        <dbReference type="RuleBase" id="RU363032"/>
    </source>
</evidence>
<dbReference type="RefSeq" id="WP_367954757.1">
    <property type="nucleotide sequence ID" value="NZ_JBDPGJ010000003.1"/>
</dbReference>
<evidence type="ECO:0000256" key="5">
    <source>
        <dbReference type="ARBA" id="ARBA00022989"/>
    </source>
</evidence>
<keyword evidence="5 7" id="KW-1133">Transmembrane helix</keyword>
<feature type="domain" description="ABC transmembrane type-1" evidence="8">
    <location>
        <begin position="60"/>
        <end position="244"/>
    </location>
</feature>
<feature type="transmembrane region" description="Helical" evidence="7">
    <location>
        <begin position="182"/>
        <end position="201"/>
    </location>
</feature>
<dbReference type="InterPro" id="IPR000515">
    <property type="entry name" value="MetI-like"/>
</dbReference>
<comment type="caution">
    <text evidence="9">The sequence shown here is derived from an EMBL/GenBank/DDBJ whole genome shotgun (WGS) entry which is preliminary data.</text>
</comment>
<dbReference type="PANTHER" id="PTHR30151">
    <property type="entry name" value="ALKANE SULFONATE ABC TRANSPORTER-RELATED, MEMBRANE SUBUNIT"/>
    <property type="match status" value="1"/>
</dbReference>
<comment type="similarity">
    <text evidence="7">Belongs to the binding-protein-dependent transport system permease family.</text>
</comment>
<proteinExistence type="inferred from homology"/>
<feature type="transmembrane region" description="Helical" evidence="7">
    <location>
        <begin position="222"/>
        <end position="243"/>
    </location>
</feature>
<name>A0ABV3SJC1_9HYPH</name>
<dbReference type="EMBL" id="JBDPGJ010000003">
    <property type="protein sequence ID" value="MEX0406875.1"/>
    <property type="molecule type" value="Genomic_DNA"/>
</dbReference>
<dbReference type="SUPFAM" id="SSF161098">
    <property type="entry name" value="MetI-like"/>
    <property type="match status" value="1"/>
</dbReference>
<evidence type="ECO:0000256" key="3">
    <source>
        <dbReference type="ARBA" id="ARBA00022475"/>
    </source>
</evidence>
<keyword evidence="3" id="KW-1003">Cell membrane</keyword>
<sequence>MRQRDLLWGLASVCFAALLVFLWHLISAYRLVAPVFLPPPLAAFNALANGFEDGRLASATAETLERIFLGWLLASVLGIMVGAWIGISAFARNYVMPTLELLRPLPASAAIPVAITFFGLSDAMVLASVGFGAVWPMLLATAYGVAAVDVRLVEVSRMLRLGRFSYLRIIALPNALPDILSGMRVGLVVALIITIVGEMLTSRTGLGQWIMLAARSFRSADLFAGIVILGLIGLASALMLSQIERWLLRWRLQA</sequence>
<dbReference type="CDD" id="cd06261">
    <property type="entry name" value="TM_PBP2"/>
    <property type="match status" value="1"/>
</dbReference>
<evidence type="ECO:0000256" key="1">
    <source>
        <dbReference type="ARBA" id="ARBA00004651"/>
    </source>
</evidence>
<evidence type="ECO:0000313" key="9">
    <source>
        <dbReference type="EMBL" id="MEX0406875.1"/>
    </source>
</evidence>
<accession>A0ABV3SJC1</accession>
<keyword evidence="6 7" id="KW-0472">Membrane</keyword>
<gene>
    <name evidence="9" type="ORF">ABGN05_14510</name>
</gene>
<keyword evidence="2 7" id="KW-0813">Transport</keyword>
<evidence type="ECO:0000256" key="4">
    <source>
        <dbReference type="ARBA" id="ARBA00022692"/>
    </source>
</evidence>
<dbReference type="PANTHER" id="PTHR30151:SF0">
    <property type="entry name" value="ABC TRANSPORTER PERMEASE PROTEIN MJ0413-RELATED"/>
    <property type="match status" value="1"/>
</dbReference>
<organism evidence="9 10">
    <name type="scientific">Aquibium pacificus</name>
    <dbReference type="NCBI Taxonomy" id="3153579"/>
    <lineage>
        <taxon>Bacteria</taxon>
        <taxon>Pseudomonadati</taxon>
        <taxon>Pseudomonadota</taxon>
        <taxon>Alphaproteobacteria</taxon>
        <taxon>Hyphomicrobiales</taxon>
        <taxon>Phyllobacteriaceae</taxon>
        <taxon>Aquibium</taxon>
    </lineage>
</organism>
<dbReference type="Pfam" id="PF00528">
    <property type="entry name" value="BPD_transp_1"/>
    <property type="match status" value="1"/>
</dbReference>
<dbReference type="PROSITE" id="PS50928">
    <property type="entry name" value="ABC_TM1"/>
    <property type="match status" value="1"/>
</dbReference>
<feature type="transmembrane region" description="Helical" evidence="7">
    <location>
        <begin position="68"/>
        <end position="89"/>
    </location>
</feature>
<feature type="transmembrane region" description="Helical" evidence="7">
    <location>
        <begin position="101"/>
        <end position="120"/>
    </location>
</feature>
<dbReference type="Proteomes" id="UP001556692">
    <property type="component" value="Unassembled WGS sequence"/>
</dbReference>
<evidence type="ECO:0000256" key="2">
    <source>
        <dbReference type="ARBA" id="ARBA00022448"/>
    </source>
</evidence>
<dbReference type="InterPro" id="IPR035906">
    <property type="entry name" value="MetI-like_sf"/>
</dbReference>
<dbReference type="Gene3D" id="1.10.3720.10">
    <property type="entry name" value="MetI-like"/>
    <property type="match status" value="1"/>
</dbReference>